<dbReference type="Proteomes" id="UP000503640">
    <property type="component" value="Unassembled WGS sequence"/>
</dbReference>
<reference evidence="3" key="1">
    <citation type="journal article" date="2020" name="Appl. Environ. Microbiol.">
        <title>Diazotrophic Anaeromyxobacter Isolates from Soils.</title>
        <authorList>
            <person name="Masuda Y."/>
            <person name="Yamanaka H."/>
            <person name="Xu Z.X."/>
            <person name="Shiratori Y."/>
            <person name="Aono T."/>
            <person name="Amachi S."/>
            <person name="Senoo K."/>
            <person name="Itoh H."/>
        </authorList>
    </citation>
    <scope>NUCLEOTIDE SEQUENCE [LARGE SCALE GENOMIC DNA]</scope>
    <source>
        <strain evidence="3">R267</strain>
    </source>
</reference>
<accession>A0A7I9VHE5</accession>
<feature type="signal peptide" evidence="1">
    <location>
        <begin position="1"/>
        <end position="19"/>
    </location>
</feature>
<name>A0A7I9VHE5_9BACT</name>
<proteinExistence type="predicted"/>
<dbReference type="AlphaFoldDB" id="A0A7I9VHE5"/>
<evidence type="ECO:0000256" key="1">
    <source>
        <dbReference type="SAM" id="SignalP"/>
    </source>
</evidence>
<keyword evidence="3" id="KW-1185">Reference proteome</keyword>
<dbReference type="RefSeq" id="WP_176062359.1">
    <property type="nucleotide sequence ID" value="NZ_BJTG01000001.1"/>
</dbReference>
<gene>
    <name evidence="2" type="ORF">AMYX_03090</name>
</gene>
<protein>
    <submittedName>
        <fullName evidence="2">Uncharacterized protein</fullName>
    </submittedName>
</protein>
<sequence length="114" mass="11570">MAALPISPAAAAATSGAVAAPRASFGAALRAQVSALPCAAPAPHPARAALAAVEQARQRLDAVLAAARRGRTFSAHELLALQADAYRYSQTVEVASRVVEQGAQSVKQAVNTQV</sequence>
<comment type="caution">
    <text evidence="2">The sequence shown here is derived from an EMBL/GenBank/DDBJ whole genome shotgun (WGS) entry which is preliminary data.</text>
</comment>
<evidence type="ECO:0000313" key="3">
    <source>
        <dbReference type="Proteomes" id="UP000503640"/>
    </source>
</evidence>
<feature type="chain" id="PRO_5029639963" evidence="1">
    <location>
        <begin position="20"/>
        <end position="114"/>
    </location>
</feature>
<keyword evidence="1" id="KW-0732">Signal</keyword>
<dbReference type="EMBL" id="BJTG01000001">
    <property type="protein sequence ID" value="GEJ55568.1"/>
    <property type="molecule type" value="Genomic_DNA"/>
</dbReference>
<organism evidence="2 3">
    <name type="scientific">Anaeromyxobacter diazotrophicus</name>
    <dbReference type="NCBI Taxonomy" id="2590199"/>
    <lineage>
        <taxon>Bacteria</taxon>
        <taxon>Pseudomonadati</taxon>
        <taxon>Myxococcota</taxon>
        <taxon>Myxococcia</taxon>
        <taxon>Myxococcales</taxon>
        <taxon>Cystobacterineae</taxon>
        <taxon>Anaeromyxobacteraceae</taxon>
        <taxon>Anaeromyxobacter</taxon>
    </lineage>
</organism>
<evidence type="ECO:0000313" key="2">
    <source>
        <dbReference type="EMBL" id="GEJ55568.1"/>
    </source>
</evidence>